<organism evidence="1 2">
    <name type="scientific">Acaulospora colombiana</name>
    <dbReference type="NCBI Taxonomy" id="27376"/>
    <lineage>
        <taxon>Eukaryota</taxon>
        <taxon>Fungi</taxon>
        <taxon>Fungi incertae sedis</taxon>
        <taxon>Mucoromycota</taxon>
        <taxon>Glomeromycotina</taxon>
        <taxon>Glomeromycetes</taxon>
        <taxon>Diversisporales</taxon>
        <taxon>Acaulosporaceae</taxon>
        <taxon>Acaulospora</taxon>
    </lineage>
</organism>
<proteinExistence type="predicted"/>
<reference evidence="1" key="1">
    <citation type="submission" date="2021-06" db="EMBL/GenBank/DDBJ databases">
        <authorList>
            <person name="Kallberg Y."/>
            <person name="Tangrot J."/>
            <person name="Rosling A."/>
        </authorList>
    </citation>
    <scope>NUCLEOTIDE SEQUENCE</scope>
    <source>
        <strain evidence="1">CL356</strain>
    </source>
</reference>
<evidence type="ECO:0000313" key="1">
    <source>
        <dbReference type="EMBL" id="CAG8651429.1"/>
    </source>
</evidence>
<dbReference type="Proteomes" id="UP000789525">
    <property type="component" value="Unassembled WGS sequence"/>
</dbReference>
<keyword evidence="2" id="KW-1185">Reference proteome</keyword>
<sequence>MAILHRLDLQAEISERIAKGHYFCEEDPCKCRQQVLDELKYAIFSHRWDSDELVFDHFMMLEGPPPSKNKISVAKKKSITWAIETLMASETPPTGTLLDKLSTIKGETSSGSIGKLLHFRSKSMDKDCKYGWADTVCINKTSSAELDESLRSMYAWYRDSHVCIVWLSETDHVSQMERDPWFTRGWTLQELLAPKRVAFYARFWAQITKSDSDKLEDKKKLEAEEADEETENTEAALWPTISEITGIPLEDLLDFKPGPFDIGKRLSWASKRRTTRVEDQAYCLIGIFNVVLPIAYGEHDRAFYRLQAELVQSCNDKSIFGWKEKASQYNSMLAAAPPNFSEVTPPVEDVQDSDPILSMTNIGLRMPVLLLKIKEPGVPEAWKLPGAESVAIIGKLKGTGKHLVVVLAREEVDRQYRRLDMLKVKITGVTVPKKPEVIYIK</sequence>
<dbReference type="EMBL" id="CAJVPT010020888">
    <property type="protein sequence ID" value="CAG8651429.1"/>
    <property type="molecule type" value="Genomic_DNA"/>
</dbReference>
<comment type="caution">
    <text evidence="1">The sequence shown here is derived from an EMBL/GenBank/DDBJ whole genome shotgun (WGS) entry which is preliminary data.</text>
</comment>
<accession>A0ACA9NET5</accession>
<gene>
    <name evidence="1" type="ORF">ACOLOM_LOCUS8261</name>
</gene>
<name>A0ACA9NET5_9GLOM</name>
<protein>
    <submittedName>
        <fullName evidence="1">1559_t:CDS:1</fullName>
    </submittedName>
</protein>
<evidence type="ECO:0000313" key="2">
    <source>
        <dbReference type="Proteomes" id="UP000789525"/>
    </source>
</evidence>